<organism evidence="2 4">
    <name type="scientific">Bacillus thuringiensis</name>
    <dbReference type="NCBI Taxonomy" id="1428"/>
    <lineage>
        <taxon>Bacteria</taxon>
        <taxon>Bacillati</taxon>
        <taxon>Bacillota</taxon>
        <taxon>Bacilli</taxon>
        <taxon>Bacillales</taxon>
        <taxon>Bacillaceae</taxon>
        <taxon>Bacillus</taxon>
        <taxon>Bacillus cereus group</taxon>
    </lineage>
</organism>
<evidence type="ECO:0000313" key="2">
    <source>
        <dbReference type="EMBL" id="SCC38855.1"/>
    </source>
</evidence>
<dbReference type="Proteomes" id="UP000295285">
    <property type="component" value="Unassembled WGS sequence"/>
</dbReference>
<protein>
    <submittedName>
        <fullName evidence="2">Antifungal protein</fullName>
    </submittedName>
</protein>
<dbReference type="EMBL" id="SMDG01000038">
    <property type="protein sequence ID" value="TCW44515.1"/>
    <property type="molecule type" value="Genomic_DNA"/>
</dbReference>
<proteinExistence type="predicted"/>
<name>A0A1C4E5R6_BACTU</name>
<feature type="chain" id="PRO_5036306334" evidence="1">
    <location>
        <begin position="32"/>
        <end position="180"/>
    </location>
</feature>
<accession>A0A1C4E5R6</accession>
<sequence length="180" mass="19703">MKKMKKLVNIALAGTIGLGGLGAFAPTNASAAEVPPSKTNIPTNLSTELPTNFVESKLPNAAKASANLDVSIDVLGIANLIRNAINSQTNRSGFVKGVMESTFYSAGQRYNVMVFNLNQNYEDRFNGVKFFGTTVYDGITFGIWVFEDGEFTNKGDGGWINWAFRGWFDRDGGHVKFYRP</sequence>
<dbReference type="Proteomes" id="UP000195991">
    <property type="component" value="Unassembled WGS sequence"/>
</dbReference>
<dbReference type="EMBL" id="FMBI01000030">
    <property type="protein sequence ID" value="SCC38855.1"/>
    <property type="molecule type" value="Genomic_DNA"/>
</dbReference>
<dbReference type="AlphaFoldDB" id="A0A1C4E5R6"/>
<evidence type="ECO:0000313" key="4">
    <source>
        <dbReference type="Proteomes" id="UP000195991"/>
    </source>
</evidence>
<keyword evidence="1" id="KW-0732">Signal</keyword>
<evidence type="ECO:0000256" key="1">
    <source>
        <dbReference type="SAM" id="SignalP"/>
    </source>
</evidence>
<evidence type="ECO:0000313" key="3">
    <source>
        <dbReference type="EMBL" id="TCW44515.1"/>
    </source>
</evidence>
<reference evidence="3 5" key="2">
    <citation type="submission" date="2019-03" db="EMBL/GenBank/DDBJ databases">
        <title>Above-ground endophytic microbial communities from plants in different locations in the United States.</title>
        <authorList>
            <person name="Frank C."/>
        </authorList>
    </citation>
    <scope>NUCLEOTIDE SEQUENCE [LARGE SCALE GENOMIC DNA]</scope>
    <source>
        <strain evidence="3 5">LP_2_YM</strain>
    </source>
</reference>
<reference evidence="2 4" key="1">
    <citation type="submission" date="2016-08" db="EMBL/GenBank/DDBJ databases">
        <authorList>
            <person name="Seilhamer J.J."/>
        </authorList>
    </citation>
    <scope>NUCLEOTIDE SEQUENCE [LARGE SCALE GENOMIC DNA]</scope>
    <source>
        <strain evidence="2 4">IEBC_T61001</strain>
    </source>
</reference>
<gene>
    <name evidence="2" type="ORF">BTT61001_02911</name>
    <name evidence="3" type="ORF">EC910_1385</name>
</gene>
<feature type="signal peptide" evidence="1">
    <location>
        <begin position="1"/>
        <end position="31"/>
    </location>
</feature>
<dbReference type="RefSeq" id="WP_087984383.1">
    <property type="nucleotide sequence ID" value="NZ_FMBI01000030.1"/>
</dbReference>
<evidence type="ECO:0000313" key="5">
    <source>
        <dbReference type="Proteomes" id="UP000295285"/>
    </source>
</evidence>